<dbReference type="InterPro" id="IPR000719">
    <property type="entry name" value="Prot_kinase_dom"/>
</dbReference>
<dbReference type="Gene3D" id="1.10.510.10">
    <property type="entry name" value="Transferase(Phosphotransferase) domain 1"/>
    <property type="match status" value="1"/>
</dbReference>
<dbReference type="GO" id="GO:0004672">
    <property type="term" value="F:protein kinase activity"/>
    <property type="evidence" value="ECO:0007669"/>
    <property type="project" value="InterPro"/>
</dbReference>
<dbReference type="PANTHER" id="PTHR46146:SF4">
    <property type="entry name" value="SERINE_THREONINE-PROTEIN KINASE-LIKE PROTEIN CCR4"/>
    <property type="match status" value="1"/>
</dbReference>
<dbReference type="GO" id="GO:0005524">
    <property type="term" value="F:ATP binding"/>
    <property type="evidence" value="ECO:0007669"/>
    <property type="project" value="InterPro"/>
</dbReference>
<dbReference type="SUPFAM" id="SSF56112">
    <property type="entry name" value="Protein kinase-like (PK-like)"/>
    <property type="match status" value="1"/>
</dbReference>
<evidence type="ECO:0000313" key="3">
    <source>
        <dbReference type="Proteomes" id="UP000237347"/>
    </source>
</evidence>
<dbReference type="EMBL" id="PKMF04000094">
    <property type="protein sequence ID" value="KAK7850876.1"/>
    <property type="molecule type" value="Genomic_DNA"/>
</dbReference>
<evidence type="ECO:0000313" key="2">
    <source>
        <dbReference type="EMBL" id="KAK7850876.1"/>
    </source>
</evidence>
<reference evidence="2 3" key="1">
    <citation type="journal article" date="2018" name="Sci. Data">
        <title>The draft genome sequence of cork oak.</title>
        <authorList>
            <person name="Ramos A.M."/>
            <person name="Usie A."/>
            <person name="Barbosa P."/>
            <person name="Barros P.M."/>
            <person name="Capote T."/>
            <person name="Chaves I."/>
            <person name="Simoes F."/>
            <person name="Abreu I."/>
            <person name="Carrasquinho I."/>
            <person name="Faro C."/>
            <person name="Guimaraes J.B."/>
            <person name="Mendonca D."/>
            <person name="Nobrega F."/>
            <person name="Rodrigues L."/>
            <person name="Saibo N.J.M."/>
            <person name="Varela M.C."/>
            <person name="Egas C."/>
            <person name="Matos J."/>
            <person name="Miguel C.M."/>
            <person name="Oliveira M.M."/>
            <person name="Ricardo C.P."/>
            <person name="Goncalves S."/>
        </authorList>
    </citation>
    <scope>NUCLEOTIDE SEQUENCE [LARGE SCALE GENOMIC DNA]</scope>
    <source>
        <strain evidence="3">cv. HL8</strain>
    </source>
</reference>
<organism evidence="2 3">
    <name type="scientific">Quercus suber</name>
    <name type="common">Cork oak</name>
    <dbReference type="NCBI Taxonomy" id="58331"/>
    <lineage>
        <taxon>Eukaryota</taxon>
        <taxon>Viridiplantae</taxon>
        <taxon>Streptophyta</taxon>
        <taxon>Embryophyta</taxon>
        <taxon>Tracheophyta</taxon>
        <taxon>Spermatophyta</taxon>
        <taxon>Magnoliopsida</taxon>
        <taxon>eudicotyledons</taxon>
        <taxon>Gunneridae</taxon>
        <taxon>Pentapetalae</taxon>
        <taxon>rosids</taxon>
        <taxon>fabids</taxon>
        <taxon>Fagales</taxon>
        <taxon>Fagaceae</taxon>
        <taxon>Quercus</taxon>
    </lineage>
</organism>
<proteinExistence type="predicted"/>
<evidence type="ECO:0000259" key="1">
    <source>
        <dbReference type="PROSITE" id="PS50011"/>
    </source>
</evidence>
<dbReference type="Proteomes" id="UP000237347">
    <property type="component" value="Unassembled WGS sequence"/>
</dbReference>
<sequence>MDFKSHHLDCVAGTIGYMDPEYFSLRQLTTKIDVYSFGVVLLEMLSGYKALHKNENGEQRLIVDFIVPFIAQDQIHRVLDPRVPPPTPVERKGVAHVGSLAVACVSLKGRDRPSMTEIVNNLMRVWVQVIGG</sequence>
<dbReference type="AlphaFoldDB" id="A0AAW0LIH6"/>
<keyword evidence="3" id="KW-1185">Reference proteome</keyword>
<dbReference type="PANTHER" id="PTHR46146">
    <property type="entry name" value="SERINE/THREONINE-PROTEIN KINASE-LIKE PROTEIN CCR4"/>
    <property type="match status" value="1"/>
</dbReference>
<protein>
    <submittedName>
        <fullName evidence="2">Serine/threonine-protein kinase-like protein ccr4</fullName>
    </submittedName>
</protein>
<comment type="caution">
    <text evidence="2">The sequence shown here is derived from an EMBL/GenBank/DDBJ whole genome shotgun (WGS) entry which is preliminary data.</text>
</comment>
<gene>
    <name evidence="2" type="primary">CCR4_8</name>
    <name evidence="2" type="ORF">CFP56_043532</name>
</gene>
<accession>A0AAW0LIH6</accession>
<dbReference type="InterPro" id="IPR011009">
    <property type="entry name" value="Kinase-like_dom_sf"/>
</dbReference>
<dbReference type="PROSITE" id="PS50011">
    <property type="entry name" value="PROTEIN_KINASE_DOM"/>
    <property type="match status" value="1"/>
</dbReference>
<dbReference type="Pfam" id="PF00069">
    <property type="entry name" value="Pkinase"/>
    <property type="match status" value="1"/>
</dbReference>
<name>A0AAW0LIH6_QUESU</name>
<feature type="domain" description="Protein kinase" evidence="1">
    <location>
        <begin position="1"/>
        <end position="127"/>
    </location>
</feature>